<name>A0ABV5G8J3_9MICC</name>
<comment type="caution">
    <text evidence="1">The sequence shown here is derived from an EMBL/GenBank/DDBJ whole genome shotgun (WGS) entry which is preliminary data.</text>
</comment>
<keyword evidence="3" id="KW-1185">Reference proteome</keyword>
<accession>A0ABV5G8J3</accession>
<protein>
    <submittedName>
        <fullName evidence="1">Uncharacterized protein</fullName>
    </submittedName>
</protein>
<organism evidence="1 3">
    <name type="scientific">Citricoccus parietis</name>
    <dbReference type="NCBI Taxonomy" id="592307"/>
    <lineage>
        <taxon>Bacteria</taxon>
        <taxon>Bacillati</taxon>
        <taxon>Actinomycetota</taxon>
        <taxon>Actinomycetes</taxon>
        <taxon>Micrococcales</taxon>
        <taxon>Micrococcaceae</taxon>
        <taxon>Citricoccus</taxon>
    </lineage>
</organism>
<evidence type="ECO:0000313" key="2">
    <source>
        <dbReference type="EMBL" id="MFB9075679.1"/>
    </source>
</evidence>
<reference evidence="1 3" key="1">
    <citation type="submission" date="2024-09" db="EMBL/GenBank/DDBJ databases">
        <authorList>
            <person name="Sun Q."/>
            <person name="Mori K."/>
        </authorList>
    </citation>
    <scope>NUCLEOTIDE SEQUENCE [LARGE SCALE GENOMIC DNA]</scope>
    <source>
        <strain evidence="1 3">CCM 7609</strain>
    </source>
</reference>
<proteinExistence type="predicted"/>
<evidence type="ECO:0000313" key="3">
    <source>
        <dbReference type="Proteomes" id="UP001589575"/>
    </source>
</evidence>
<gene>
    <name evidence="1" type="ORF">ACFFX0_30225</name>
    <name evidence="2" type="ORF">ACFFX0_32750</name>
</gene>
<dbReference type="Proteomes" id="UP001589575">
    <property type="component" value="Unassembled WGS sequence"/>
</dbReference>
<dbReference type="EMBL" id="JBHMFI010000023">
    <property type="protein sequence ID" value="MFB9075679.1"/>
    <property type="molecule type" value="Genomic_DNA"/>
</dbReference>
<evidence type="ECO:0000313" key="1">
    <source>
        <dbReference type="EMBL" id="MFB9075219.1"/>
    </source>
</evidence>
<sequence>MLDRFWRTSTLQGRMERSVPVHQLRAAARIDARANGTGGTGASYKVRCPKLLVPLR</sequence>
<dbReference type="EMBL" id="JBHMFI010000023">
    <property type="protein sequence ID" value="MFB9075219.1"/>
    <property type="molecule type" value="Genomic_DNA"/>
</dbReference>